<comment type="subcellular location">
    <subcellularLocation>
        <location evidence="1">Nucleus</location>
    </subcellularLocation>
</comment>
<dbReference type="Gene3D" id="4.10.60.10">
    <property type="entry name" value="Zinc finger, CCHC-type"/>
    <property type="match status" value="1"/>
</dbReference>
<dbReference type="Pfam" id="PF13696">
    <property type="entry name" value="zf-CCHC_2"/>
    <property type="match status" value="1"/>
</dbReference>
<evidence type="ECO:0000256" key="6">
    <source>
        <dbReference type="PROSITE-ProRule" id="PRU00047"/>
    </source>
</evidence>
<dbReference type="Pfam" id="PF13923">
    <property type="entry name" value="zf-C3HC4_2"/>
    <property type="match status" value="1"/>
</dbReference>
<evidence type="ECO:0000256" key="4">
    <source>
        <dbReference type="ARBA" id="ARBA00022833"/>
    </source>
</evidence>
<dbReference type="SUPFAM" id="SSF57756">
    <property type="entry name" value="Retrovirus zinc finger-like domains"/>
    <property type="match status" value="1"/>
</dbReference>
<dbReference type="KEGG" id="ppp:112294522"/>
<evidence type="ECO:0000259" key="9">
    <source>
        <dbReference type="PROSITE" id="PS50158"/>
    </source>
</evidence>
<dbReference type="GeneID" id="112294522"/>
<dbReference type="EnsemblPlants" id="Pp3c2_9100V3.1">
    <property type="protein sequence ID" value="Pp3c2_9100V3.1"/>
    <property type="gene ID" value="Pp3c2_9100"/>
</dbReference>
<evidence type="ECO:0000259" key="8">
    <source>
        <dbReference type="PROSITE" id="PS50089"/>
    </source>
</evidence>
<dbReference type="InterPro" id="IPR001878">
    <property type="entry name" value="Znf_CCHC"/>
</dbReference>
<dbReference type="InterPro" id="IPR013083">
    <property type="entry name" value="Znf_RING/FYVE/PHD"/>
</dbReference>
<evidence type="ECO:0000313" key="12">
    <source>
        <dbReference type="EnsemblPlants" id="Pp3c2_9100V3.1"/>
    </source>
</evidence>
<dbReference type="Gene3D" id="3.10.20.90">
    <property type="entry name" value="Phosphatidylinositol 3-kinase Catalytic Subunit, Chain A, domain 1"/>
    <property type="match status" value="1"/>
</dbReference>
<keyword evidence="3 6" id="KW-0863">Zinc-finger</keyword>
<dbReference type="PANTHER" id="PTHR15439:SF27">
    <property type="match status" value="1"/>
</dbReference>
<dbReference type="EnsemblPlants" id="Pp3c2_9100V3.3">
    <property type="protein sequence ID" value="Pp3c2_9100V3.3"/>
    <property type="gene ID" value="Pp3c2_9100"/>
</dbReference>
<sequence length="601" mass="65176">MVCSMAIHFKFRSAVEYDSIDIDGPFISIGSLKEKIVEHKNLGMATDFDLLITNAQTAEEYSEDSFLLPKNTSVIIKRVPASRLKPVVRVQEQPNSYSLTADSVAGDNSRGADTTLQAAALSNAGMDSLDDFGVDLYAIPEPVVSKVDPDENIRIAAMVNTTASDWQRQTKEGLGGGRGSGRGGYGRGGRTFGRATPPQGYVCHRCGQPGHFIQHCPTNGDPTFDMRKMKSPVGIPKTQLKADQEGSYILPDGSVAVMQPDESVFAKEADALLAIRPTYLEPPPELKCPLCGNIFRDAVMIPCCQYSFCDKCIRDQLIAKGKCPQCESTKFKNDDLLPNINLRQAIDRFLETQMTTSGASDSFYKQYQLPDVGSGPRKVDALAGSRLQIELRKPLNSAGAPVKASPTNVVVVEDVGDSSKDKKGKNEKVEGSAVLTLGGEDSGGAIEGPPSKEHAAETSKKQEAGTSLKGGVKGFVNDDGEAGMIFKNIVSLSVKETDGVAVKSEVSKGVFSLRNNTRFSPSLEVSYREFFNQGGLSGSCSVWYIYFAHIGQICAERSLSSVLFLLRIHLVLCNFSLAFISFCESRHISNFAYARHTTFFT</sequence>
<dbReference type="Gene3D" id="3.30.40.10">
    <property type="entry name" value="Zinc/RING finger domain, C3HC4 (zinc finger)"/>
    <property type="match status" value="1"/>
</dbReference>
<dbReference type="GO" id="GO:0003676">
    <property type="term" value="F:nucleic acid binding"/>
    <property type="evidence" value="ECO:0007669"/>
    <property type="project" value="InterPro"/>
</dbReference>
<reference evidence="11 13" key="2">
    <citation type="journal article" date="2018" name="Plant J.">
        <title>The Physcomitrella patens chromosome-scale assembly reveals moss genome structure and evolution.</title>
        <authorList>
            <person name="Lang D."/>
            <person name="Ullrich K.K."/>
            <person name="Murat F."/>
            <person name="Fuchs J."/>
            <person name="Jenkins J."/>
            <person name="Haas F.B."/>
            <person name="Piednoel M."/>
            <person name="Gundlach H."/>
            <person name="Van Bel M."/>
            <person name="Meyberg R."/>
            <person name="Vives C."/>
            <person name="Morata J."/>
            <person name="Symeonidi A."/>
            <person name="Hiss M."/>
            <person name="Muchero W."/>
            <person name="Kamisugi Y."/>
            <person name="Saleh O."/>
            <person name="Blanc G."/>
            <person name="Decker E.L."/>
            <person name="van Gessel N."/>
            <person name="Grimwood J."/>
            <person name="Hayes R.D."/>
            <person name="Graham S.W."/>
            <person name="Gunter L.E."/>
            <person name="McDaniel S.F."/>
            <person name="Hoernstein S.N.W."/>
            <person name="Larsson A."/>
            <person name="Li F.W."/>
            <person name="Perroud P.F."/>
            <person name="Phillips J."/>
            <person name="Ranjan P."/>
            <person name="Rokshar D.S."/>
            <person name="Rothfels C.J."/>
            <person name="Schneider L."/>
            <person name="Shu S."/>
            <person name="Stevenson D.W."/>
            <person name="Thummler F."/>
            <person name="Tillich M."/>
            <person name="Villarreal Aguilar J.C."/>
            <person name="Widiez T."/>
            <person name="Wong G.K."/>
            <person name="Wymore A."/>
            <person name="Zhang Y."/>
            <person name="Zimmer A.D."/>
            <person name="Quatrano R.S."/>
            <person name="Mayer K.F.X."/>
            <person name="Goodstein D."/>
            <person name="Casacuberta J.M."/>
            <person name="Vandepoele K."/>
            <person name="Reski R."/>
            <person name="Cuming A.C."/>
            <person name="Tuskan G.A."/>
            <person name="Maumus F."/>
            <person name="Salse J."/>
            <person name="Schmutz J."/>
            <person name="Rensing S.A."/>
        </authorList>
    </citation>
    <scope>NUCLEOTIDE SEQUENCE [LARGE SCALE GENOMIC DNA]</scope>
    <source>
        <strain evidence="12 13">cv. Gransden 2004</strain>
    </source>
</reference>
<dbReference type="PROSITE" id="PS51282">
    <property type="entry name" value="DWNN"/>
    <property type="match status" value="1"/>
</dbReference>
<dbReference type="GO" id="GO:0005634">
    <property type="term" value="C:nucleus"/>
    <property type="evidence" value="ECO:0000318"/>
    <property type="project" value="GO_Central"/>
</dbReference>
<feature type="domain" description="DWNN" evidence="10">
    <location>
        <begin position="7"/>
        <end position="80"/>
    </location>
</feature>
<dbReference type="Proteomes" id="UP000006727">
    <property type="component" value="Chromosome 2"/>
</dbReference>
<dbReference type="SMART" id="SM01180">
    <property type="entry name" value="DWNN"/>
    <property type="match status" value="1"/>
</dbReference>
<dbReference type="PROSITE" id="PS50158">
    <property type="entry name" value="ZF_CCHC"/>
    <property type="match status" value="1"/>
</dbReference>
<name>A0A2K1L0S2_PHYPA</name>
<dbReference type="GO" id="GO:0016567">
    <property type="term" value="P:protein ubiquitination"/>
    <property type="evidence" value="ECO:0000318"/>
    <property type="project" value="GO_Central"/>
</dbReference>
<dbReference type="PaxDb" id="3218-PP1S84_45V6.1"/>
<dbReference type="GO" id="GO:0008270">
    <property type="term" value="F:zinc ion binding"/>
    <property type="evidence" value="ECO:0007669"/>
    <property type="project" value="UniProtKB-KW"/>
</dbReference>
<keyword evidence="5" id="KW-0539">Nucleus</keyword>
<organism evidence="11">
    <name type="scientific">Physcomitrium patens</name>
    <name type="common">Spreading-leaved earth moss</name>
    <name type="synonym">Physcomitrella patens</name>
    <dbReference type="NCBI Taxonomy" id="3218"/>
    <lineage>
        <taxon>Eukaryota</taxon>
        <taxon>Viridiplantae</taxon>
        <taxon>Streptophyta</taxon>
        <taxon>Embryophyta</taxon>
        <taxon>Bryophyta</taxon>
        <taxon>Bryophytina</taxon>
        <taxon>Bryopsida</taxon>
        <taxon>Funariidae</taxon>
        <taxon>Funariales</taxon>
        <taxon>Funariaceae</taxon>
        <taxon>Physcomitrium</taxon>
    </lineage>
</organism>
<dbReference type="RefSeq" id="XP_024400814.1">
    <property type="nucleotide sequence ID" value="XM_024545046.2"/>
</dbReference>
<protein>
    <submittedName>
        <fullName evidence="11 12">Uncharacterized protein</fullName>
    </submittedName>
</protein>
<evidence type="ECO:0000256" key="3">
    <source>
        <dbReference type="ARBA" id="ARBA00022771"/>
    </source>
</evidence>
<feature type="domain" description="RING-type" evidence="8">
    <location>
        <begin position="288"/>
        <end position="327"/>
    </location>
</feature>
<dbReference type="SUPFAM" id="SSF57850">
    <property type="entry name" value="RING/U-box"/>
    <property type="match status" value="1"/>
</dbReference>
<proteinExistence type="predicted"/>
<reference evidence="12" key="3">
    <citation type="submission" date="2020-12" db="UniProtKB">
        <authorList>
            <consortium name="EnsemblPlants"/>
        </authorList>
    </citation>
    <scope>IDENTIFICATION</scope>
</reference>
<dbReference type="InterPro" id="IPR001841">
    <property type="entry name" value="Znf_RING"/>
</dbReference>
<dbReference type="AlphaFoldDB" id="A0A2K1L0S2"/>
<feature type="region of interest" description="Disordered" evidence="7">
    <location>
        <begin position="415"/>
        <end position="465"/>
    </location>
</feature>
<keyword evidence="4" id="KW-0862">Zinc</keyword>
<dbReference type="InterPro" id="IPR036875">
    <property type="entry name" value="Znf_CCHC_sf"/>
</dbReference>
<dbReference type="InterPro" id="IPR014891">
    <property type="entry name" value="DWNN_domain"/>
</dbReference>
<dbReference type="InterPro" id="IPR033489">
    <property type="entry name" value="RBBP6"/>
</dbReference>
<gene>
    <name evidence="12" type="primary">LOC112294522</name>
    <name evidence="11" type="ORF">PHYPA_002413</name>
</gene>
<feature type="domain" description="CCHC-type" evidence="9">
    <location>
        <begin position="203"/>
        <end position="217"/>
    </location>
</feature>
<keyword evidence="13" id="KW-1185">Reference proteome</keyword>
<evidence type="ECO:0000256" key="5">
    <source>
        <dbReference type="ARBA" id="ARBA00023242"/>
    </source>
</evidence>
<dbReference type="InterPro" id="IPR025829">
    <property type="entry name" value="Zn_knuckle_CX2CX3GHX4C"/>
</dbReference>
<dbReference type="GO" id="GO:0006511">
    <property type="term" value="P:ubiquitin-dependent protein catabolic process"/>
    <property type="evidence" value="ECO:0000318"/>
    <property type="project" value="GO_Central"/>
</dbReference>
<keyword evidence="2" id="KW-0479">Metal-binding</keyword>
<reference evidence="11 13" key="1">
    <citation type="journal article" date="2008" name="Science">
        <title>The Physcomitrella genome reveals evolutionary insights into the conquest of land by plants.</title>
        <authorList>
            <person name="Rensing S."/>
            <person name="Lang D."/>
            <person name="Zimmer A."/>
            <person name="Terry A."/>
            <person name="Salamov A."/>
            <person name="Shapiro H."/>
            <person name="Nishiyama T."/>
            <person name="Perroud P.-F."/>
            <person name="Lindquist E."/>
            <person name="Kamisugi Y."/>
            <person name="Tanahashi T."/>
            <person name="Sakakibara K."/>
            <person name="Fujita T."/>
            <person name="Oishi K."/>
            <person name="Shin-I T."/>
            <person name="Kuroki Y."/>
            <person name="Toyoda A."/>
            <person name="Suzuki Y."/>
            <person name="Hashimoto A."/>
            <person name="Yamaguchi K."/>
            <person name="Sugano A."/>
            <person name="Kohara Y."/>
            <person name="Fujiyama A."/>
            <person name="Anterola A."/>
            <person name="Aoki S."/>
            <person name="Ashton N."/>
            <person name="Barbazuk W.B."/>
            <person name="Barker E."/>
            <person name="Bennetzen J."/>
            <person name="Bezanilla M."/>
            <person name="Blankenship R."/>
            <person name="Cho S.H."/>
            <person name="Dutcher S."/>
            <person name="Estelle M."/>
            <person name="Fawcett J.A."/>
            <person name="Gundlach H."/>
            <person name="Hanada K."/>
            <person name="Heyl A."/>
            <person name="Hicks K.A."/>
            <person name="Hugh J."/>
            <person name="Lohr M."/>
            <person name="Mayer K."/>
            <person name="Melkozernov A."/>
            <person name="Murata T."/>
            <person name="Nelson D."/>
            <person name="Pils B."/>
            <person name="Prigge M."/>
            <person name="Reiss B."/>
            <person name="Renner T."/>
            <person name="Rombauts S."/>
            <person name="Rushton P."/>
            <person name="Sanderfoot A."/>
            <person name="Schween G."/>
            <person name="Shiu S.-H."/>
            <person name="Stueber K."/>
            <person name="Theodoulou F.L."/>
            <person name="Tu H."/>
            <person name="Van de Peer Y."/>
            <person name="Verrier P.J."/>
            <person name="Waters E."/>
            <person name="Wood A."/>
            <person name="Yang L."/>
            <person name="Cove D."/>
            <person name="Cuming A."/>
            <person name="Hasebe M."/>
            <person name="Lucas S."/>
            <person name="Mishler D.B."/>
            <person name="Reski R."/>
            <person name="Grigoriev I."/>
            <person name="Quatrano R.S."/>
            <person name="Boore J.L."/>
        </authorList>
    </citation>
    <scope>NUCLEOTIDE SEQUENCE [LARGE SCALE GENOMIC DNA]</scope>
    <source>
        <strain evidence="12 13">cv. Gransden 2004</strain>
    </source>
</reference>
<dbReference type="GO" id="GO:0061630">
    <property type="term" value="F:ubiquitin protein ligase activity"/>
    <property type="evidence" value="ECO:0000318"/>
    <property type="project" value="GO_Central"/>
</dbReference>
<dbReference type="STRING" id="3218.A0A2K1L0S2"/>
<dbReference type="GO" id="GO:0006397">
    <property type="term" value="P:mRNA processing"/>
    <property type="evidence" value="ECO:0007669"/>
    <property type="project" value="InterPro"/>
</dbReference>
<dbReference type="Gramene" id="Pp3c2_9100V3.1">
    <property type="protein sequence ID" value="Pp3c2_9100V3.1"/>
    <property type="gene ID" value="Pp3c2_9100"/>
</dbReference>
<dbReference type="PANTHER" id="PTHR15439">
    <property type="entry name" value="RETINOBLASTOMA-BINDING PROTEIN 6"/>
    <property type="match status" value="1"/>
</dbReference>
<dbReference type="Gramene" id="Pp3c2_9100V3.3">
    <property type="protein sequence ID" value="Pp3c2_9100V3.3"/>
    <property type="gene ID" value="Pp3c2_9100"/>
</dbReference>
<accession>A0A2K1L0S2</accession>
<evidence type="ECO:0000313" key="13">
    <source>
        <dbReference type="Proteomes" id="UP000006727"/>
    </source>
</evidence>
<feature type="compositionally biased region" description="Basic and acidic residues" evidence="7">
    <location>
        <begin position="450"/>
        <end position="463"/>
    </location>
</feature>
<dbReference type="PROSITE" id="PS50089">
    <property type="entry name" value="ZF_RING_2"/>
    <property type="match status" value="1"/>
</dbReference>
<feature type="compositionally biased region" description="Basic and acidic residues" evidence="7">
    <location>
        <begin position="417"/>
        <end position="430"/>
    </location>
</feature>
<dbReference type="CDD" id="cd16620">
    <property type="entry name" value="vRING-HC-C4C4_RBBP6"/>
    <property type="match status" value="1"/>
</dbReference>
<dbReference type="SMART" id="SM00343">
    <property type="entry name" value="ZnF_C2HC"/>
    <property type="match status" value="1"/>
</dbReference>
<evidence type="ECO:0000256" key="7">
    <source>
        <dbReference type="SAM" id="MobiDB-lite"/>
    </source>
</evidence>
<dbReference type="Pfam" id="PF08783">
    <property type="entry name" value="DWNN"/>
    <property type="match status" value="1"/>
</dbReference>
<evidence type="ECO:0000256" key="1">
    <source>
        <dbReference type="ARBA" id="ARBA00004123"/>
    </source>
</evidence>
<evidence type="ECO:0000259" key="10">
    <source>
        <dbReference type="PROSITE" id="PS51282"/>
    </source>
</evidence>
<evidence type="ECO:0000313" key="11">
    <source>
        <dbReference type="EMBL" id="PNR59621.1"/>
    </source>
</evidence>
<dbReference type="OrthoDB" id="106784at2759"/>
<evidence type="ECO:0000256" key="2">
    <source>
        <dbReference type="ARBA" id="ARBA00022723"/>
    </source>
</evidence>
<dbReference type="EMBL" id="ABEU02000002">
    <property type="protein sequence ID" value="PNR59621.1"/>
    <property type="molecule type" value="Genomic_DNA"/>
</dbReference>